<evidence type="ECO:0000313" key="3">
    <source>
        <dbReference type="EMBL" id="MCR2745343.1"/>
    </source>
</evidence>
<dbReference type="Gene3D" id="1.10.510.10">
    <property type="entry name" value="Transferase(Phosphotransferase) domain 1"/>
    <property type="match status" value="1"/>
</dbReference>
<dbReference type="PROSITE" id="PS50011">
    <property type="entry name" value="PROTEIN_KINASE_DOM"/>
    <property type="match status" value="1"/>
</dbReference>
<keyword evidence="4" id="KW-1185">Reference proteome</keyword>
<comment type="caution">
    <text evidence="3">The sequence shown here is derived from an EMBL/GenBank/DDBJ whole genome shotgun (WGS) entry which is preliminary data.</text>
</comment>
<sequence>MAHLSVGLESSSGSPKSQHGSNPPSFLTPNRRTFDYFDATPKVIAKGGLGSVRIATPRPRALIGNDQTSPLADHQEFILKEGKFQPSVGAAQVRREITAMEKLAGVNSPKLLNQEITSSGYRLVMEQASGAQLNHFFDNVIQKAPVEEQAALLKATSKELLLGLQNLHNKDVCHRDIKPGNVFVSKNDDNNIQVTYIDFGDASSLHEADQGASGTDKYSLPSKEDKTAAEIDLYSMGRMLAEATGQIPELKVDFDRQVLEDLSNEEQAEVAKPVSDQAPTQEAFINTLCYKQGLTLSDAINHPWLQS</sequence>
<dbReference type="InterPro" id="IPR000719">
    <property type="entry name" value="Prot_kinase_dom"/>
</dbReference>
<proteinExistence type="predicted"/>
<protein>
    <submittedName>
        <fullName evidence="3">Serine/threonine-protein kinase</fullName>
    </submittedName>
</protein>
<dbReference type="PROSITE" id="PS00108">
    <property type="entry name" value="PROTEIN_KINASE_ST"/>
    <property type="match status" value="1"/>
</dbReference>
<dbReference type="PANTHER" id="PTHR44167:SF24">
    <property type="entry name" value="SERINE_THREONINE-PROTEIN KINASE CHK2"/>
    <property type="match status" value="1"/>
</dbReference>
<dbReference type="InterPro" id="IPR008271">
    <property type="entry name" value="Ser/Thr_kinase_AS"/>
</dbReference>
<dbReference type="PANTHER" id="PTHR44167">
    <property type="entry name" value="OVARIAN-SPECIFIC SERINE/THREONINE-PROTEIN KINASE LOK-RELATED"/>
    <property type="match status" value="1"/>
</dbReference>
<dbReference type="RefSeq" id="WP_257510586.1">
    <property type="nucleotide sequence ID" value="NZ_JANKHG010000001.1"/>
</dbReference>
<gene>
    <name evidence="3" type="ORF">NSP04_01630</name>
</gene>
<reference evidence="3" key="1">
    <citation type="submission" date="2022-07" db="EMBL/GenBank/DDBJ databases">
        <authorList>
            <person name="Xamxidin M."/>
        </authorList>
    </citation>
    <scope>NUCLEOTIDE SEQUENCE</scope>
    <source>
        <strain evidence="3">YS8-69</strain>
    </source>
</reference>
<dbReference type="SUPFAM" id="SSF56112">
    <property type="entry name" value="Protein kinase-like (PK-like)"/>
    <property type="match status" value="1"/>
</dbReference>
<dbReference type="SMART" id="SM00220">
    <property type="entry name" value="S_TKc"/>
    <property type="match status" value="1"/>
</dbReference>
<evidence type="ECO:0000259" key="2">
    <source>
        <dbReference type="PROSITE" id="PS50011"/>
    </source>
</evidence>
<feature type="compositionally biased region" description="Low complexity" evidence="1">
    <location>
        <begin position="10"/>
        <end position="21"/>
    </location>
</feature>
<feature type="region of interest" description="Disordered" evidence="1">
    <location>
        <begin position="1"/>
        <end position="32"/>
    </location>
</feature>
<feature type="domain" description="Protein kinase" evidence="2">
    <location>
        <begin position="38"/>
        <end position="307"/>
    </location>
</feature>
<keyword evidence="3" id="KW-0418">Kinase</keyword>
<dbReference type="GO" id="GO:0016301">
    <property type="term" value="F:kinase activity"/>
    <property type="evidence" value="ECO:0007669"/>
    <property type="project" value="UniProtKB-KW"/>
</dbReference>
<dbReference type="Pfam" id="PF00069">
    <property type="entry name" value="Pkinase"/>
    <property type="match status" value="1"/>
</dbReference>
<dbReference type="InterPro" id="IPR011009">
    <property type="entry name" value="Kinase-like_dom_sf"/>
</dbReference>
<evidence type="ECO:0000256" key="1">
    <source>
        <dbReference type="SAM" id="MobiDB-lite"/>
    </source>
</evidence>
<accession>A0ABT1XDK5</accession>
<keyword evidence="3" id="KW-0808">Transferase</keyword>
<dbReference type="EMBL" id="JANKHG010000001">
    <property type="protein sequence ID" value="MCR2745343.1"/>
    <property type="molecule type" value="Genomic_DNA"/>
</dbReference>
<evidence type="ECO:0000313" key="4">
    <source>
        <dbReference type="Proteomes" id="UP001165267"/>
    </source>
</evidence>
<organism evidence="3 4">
    <name type="scientific">Limnobacter parvus</name>
    <dbReference type="NCBI Taxonomy" id="2939690"/>
    <lineage>
        <taxon>Bacteria</taxon>
        <taxon>Pseudomonadati</taxon>
        <taxon>Pseudomonadota</taxon>
        <taxon>Betaproteobacteria</taxon>
        <taxon>Burkholderiales</taxon>
        <taxon>Burkholderiaceae</taxon>
        <taxon>Limnobacter</taxon>
    </lineage>
</organism>
<name>A0ABT1XDK5_9BURK</name>
<dbReference type="Proteomes" id="UP001165267">
    <property type="component" value="Unassembled WGS sequence"/>
</dbReference>
<feature type="compositionally biased region" description="Polar residues" evidence="1">
    <location>
        <begin position="22"/>
        <end position="31"/>
    </location>
</feature>